<keyword evidence="8" id="KW-0520">NAD</keyword>
<dbReference type="InterPro" id="IPR030963">
    <property type="entry name" value="DHQ_synth_fam"/>
</dbReference>
<dbReference type="RefSeq" id="WP_134246782.1">
    <property type="nucleotide sequence ID" value="NZ_SNQI01000001.1"/>
</dbReference>
<organism evidence="14 15">
    <name type="scientific">Gramella jeungdoensis</name>
    <dbReference type="NCBI Taxonomy" id="708091"/>
    <lineage>
        <taxon>Bacteria</taxon>
        <taxon>Pseudomonadati</taxon>
        <taxon>Bacteroidota</taxon>
        <taxon>Flavobacteriia</taxon>
        <taxon>Flavobacteriales</taxon>
        <taxon>Flavobacteriaceae</taxon>
        <taxon>Christiangramia</taxon>
    </lineage>
</organism>
<dbReference type="Pfam" id="PF24621">
    <property type="entry name" value="DHQS_C"/>
    <property type="match status" value="1"/>
</dbReference>
<dbReference type="PANTHER" id="PTHR43622">
    <property type="entry name" value="3-DEHYDROQUINATE SYNTHASE"/>
    <property type="match status" value="1"/>
</dbReference>
<comment type="cofactor">
    <cofactor evidence="1">
        <name>NAD(+)</name>
        <dbReference type="ChEBI" id="CHEBI:57540"/>
    </cofactor>
</comment>
<comment type="cofactor">
    <cofactor evidence="3">
        <name>Zn(2+)</name>
        <dbReference type="ChEBI" id="CHEBI:29105"/>
    </cofactor>
</comment>
<evidence type="ECO:0000256" key="11">
    <source>
        <dbReference type="NCBIfam" id="TIGR01357"/>
    </source>
</evidence>
<accession>A0A4Y8AXN5</accession>
<comment type="cofactor">
    <cofactor evidence="2">
        <name>Co(2+)</name>
        <dbReference type="ChEBI" id="CHEBI:48828"/>
    </cofactor>
</comment>
<dbReference type="Gene3D" id="1.20.1090.10">
    <property type="entry name" value="Dehydroquinate synthase-like - alpha domain"/>
    <property type="match status" value="1"/>
</dbReference>
<feature type="domain" description="3-dehydroquinate synthase C-terminal" evidence="13">
    <location>
        <begin position="176"/>
        <end position="319"/>
    </location>
</feature>
<dbReference type="InterPro" id="IPR016037">
    <property type="entry name" value="DHQ_synth_AroB"/>
</dbReference>
<dbReference type="FunFam" id="3.40.50.1970:FF:000007">
    <property type="entry name" value="Pentafunctional AROM polypeptide"/>
    <property type="match status" value="1"/>
</dbReference>
<comment type="caution">
    <text evidence="14">The sequence shown here is derived from an EMBL/GenBank/DDBJ whole genome shotgun (WGS) entry which is preliminary data.</text>
</comment>
<dbReference type="OrthoDB" id="9806583at2"/>
<dbReference type="InterPro" id="IPR030960">
    <property type="entry name" value="DHQS/DOIS_N"/>
</dbReference>
<keyword evidence="7" id="KW-0862">Zinc</keyword>
<keyword evidence="9 14" id="KW-0456">Lyase</keyword>
<dbReference type="GO" id="GO:0005737">
    <property type="term" value="C:cytoplasm"/>
    <property type="evidence" value="ECO:0007669"/>
    <property type="project" value="InterPro"/>
</dbReference>
<evidence type="ECO:0000256" key="3">
    <source>
        <dbReference type="ARBA" id="ARBA00001947"/>
    </source>
</evidence>
<evidence type="ECO:0000256" key="6">
    <source>
        <dbReference type="ARBA" id="ARBA00022741"/>
    </source>
</evidence>
<evidence type="ECO:0000256" key="2">
    <source>
        <dbReference type="ARBA" id="ARBA00001941"/>
    </source>
</evidence>
<keyword evidence="15" id="KW-1185">Reference proteome</keyword>
<dbReference type="GO" id="GO:0000166">
    <property type="term" value="F:nucleotide binding"/>
    <property type="evidence" value="ECO:0007669"/>
    <property type="project" value="UniProtKB-KW"/>
</dbReference>
<dbReference type="EC" id="4.2.3.4" evidence="11"/>
<dbReference type="InterPro" id="IPR050071">
    <property type="entry name" value="Dehydroquinate_synthase"/>
</dbReference>
<dbReference type="GO" id="GO:0009423">
    <property type="term" value="P:chorismate biosynthetic process"/>
    <property type="evidence" value="ECO:0007669"/>
    <property type="project" value="UniProtKB-UniRule"/>
</dbReference>
<evidence type="ECO:0000256" key="7">
    <source>
        <dbReference type="ARBA" id="ARBA00022833"/>
    </source>
</evidence>
<evidence type="ECO:0000256" key="8">
    <source>
        <dbReference type="ARBA" id="ARBA00023027"/>
    </source>
</evidence>
<gene>
    <name evidence="14" type="primary">aroB</name>
    <name evidence="14" type="ORF">E2488_02680</name>
</gene>
<feature type="domain" description="3-dehydroquinate synthase N-terminal" evidence="12">
    <location>
        <begin position="62"/>
        <end position="174"/>
    </location>
</feature>
<sequence>MKPILSNNYFVNFNEDAYLKLNAFLASKDISKIFILVDENTNQNCLPILLESLETNSEIEIIEIESGEENKNLDTCTGVWHALTELGADRKSLLINLGGGVITDLGGFVASCFKRGIRFINIPTTLLSMVDASVGGKTGVDLGVLKNQIGLFSDPEMVLIDPQYLETVEEREIRSGLAEIIKYGLTYDVKLWSEITQFKELYISNIISLVHRSIEIKNEVVTEDPKEHGLRKILNFGHTLGHAIESYFLESENKEKLTHGEAIAIGMITEAFLSEKLLNFPSDKLIEIKDKLLNIYGKVVIETSDYDAIIELLIHDKKNVNGKVNFVLLSDFEKFKFDCNVDKSLLIEALDYYSL</sequence>
<dbReference type="EMBL" id="SNQI01000001">
    <property type="protein sequence ID" value="TEW76772.1"/>
    <property type="molecule type" value="Genomic_DNA"/>
</dbReference>
<dbReference type="SUPFAM" id="SSF56796">
    <property type="entry name" value="Dehydroquinate synthase-like"/>
    <property type="match status" value="1"/>
</dbReference>
<name>A0A4Y8AXN5_9FLAO</name>
<keyword evidence="6" id="KW-0547">Nucleotide-binding</keyword>
<dbReference type="PIRSF" id="PIRSF001455">
    <property type="entry name" value="DHQ_synth"/>
    <property type="match status" value="1"/>
</dbReference>
<comment type="function">
    <text evidence="4">Catalyzes the conversion of 3-deoxy-D-arabino-heptulosonate 7-phosphate (DAHP) to dehydroquinate (DHQ).</text>
</comment>
<dbReference type="AlphaFoldDB" id="A0A4Y8AXN5"/>
<dbReference type="PANTHER" id="PTHR43622:SF1">
    <property type="entry name" value="3-DEHYDROQUINATE SYNTHASE"/>
    <property type="match status" value="1"/>
</dbReference>
<evidence type="ECO:0000256" key="4">
    <source>
        <dbReference type="ARBA" id="ARBA00003485"/>
    </source>
</evidence>
<dbReference type="GO" id="GO:0003856">
    <property type="term" value="F:3-dehydroquinate synthase activity"/>
    <property type="evidence" value="ECO:0007669"/>
    <property type="project" value="UniProtKB-UniRule"/>
</dbReference>
<evidence type="ECO:0000256" key="10">
    <source>
        <dbReference type="ARBA" id="ARBA00023285"/>
    </source>
</evidence>
<dbReference type="InterPro" id="IPR056179">
    <property type="entry name" value="DHQS_C"/>
</dbReference>
<protein>
    <recommendedName>
        <fullName evidence="11">3-dehydroquinate synthase</fullName>
        <ecNumber evidence="11">4.2.3.4</ecNumber>
    </recommendedName>
</protein>
<keyword evidence="5" id="KW-0479">Metal-binding</keyword>
<dbReference type="NCBIfam" id="TIGR01357">
    <property type="entry name" value="aroB"/>
    <property type="match status" value="1"/>
</dbReference>
<dbReference type="Gene3D" id="3.40.50.1970">
    <property type="match status" value="1"/>
</dbReference>
<dbReference type="CDD" id="cd08195">
    <property type="entry name" value="DHQS"/>
    <property type="match status" value="1"/>
</dbReference>
<evidence type="ECO:0000313" key="15">
    <source>
        <dbReference type="Proteomes" id="UP000298517"/>
    </source>
</evidence>
<dbReference type="GO" id="GO:0009073">
    <property type="term" value="P:aromatic amino acid family biosynthetic process"/>
    <property type="evidence" value="ECO:0007669"/>
    <property type="project" value="InterPro"/>
</dbReference>
<evidence type="ECO:0000259" key="13">
    <source>
        <dbReference type="Pfam" id="PF24621"/>
    </source>
</evidence>
<dbReference type="GO" id="GO:0046872">
    <property type="term" value="F:metal ion binding"/>
    <property type="evidence" value="ECO:0007669"/>
    <property type="project" value="UniProtKB-KW"/>
</dbReference>
<proteinExistence type="predicted"/>
<evidence type="ECO:0000256" key="1">
    <source>
        <dbReference type="ARBA" id="ARBA00001911"/>
    </source>
</evidence>
<evidence type="ECO:0000313" key="14">
    <source>
        <dbReference type="EMBL" id="TEW76772.1"/>
    </source>
</evidence>
<evidence type="ECO:0000256" key="9">
    <source>
        <dbReference type="ARBA" id="ARBA00023239"/>
    </source>
</evidence>
<dbReference type="Proteomes" id="UP000298517">
    <property type="component" value="Unassembled WGS sequence"/>
</dbReference>
<keyword evidence="10" id="KW-0170">Cobalt</keyword>
<dbReference type="Pfam" id="PF01761">
    <property type="entry name" value="DHQ_synthase"/>
    <property type="match status" value="1"/>
</dbReference>
<reference evidence="14 15" key="1">
    <citation type="journal article" date="2011" name="J. Microbiol.">
        <title>Gramella jeungdoensis sp. nov., isolated from a solar saltern in Korea.</title>
        <authorList>
            <person name="Joung Y."/>
            <person name="Kim H."/>
            <person name="Jang T."/>
            <person name="Ahn T.S."/>
            <person name="Joh K."/>
        </authorList>
    </citation>
    <scope>NUCLEOTIDE SEQUENCE [LARGE SCALE GENOMIC DNA]</scope>
    <source>
        <strain evidence="14 15">KCTC 23123</strain>
    </source>
</reference>
<evidence type="ECO:0000259" key="12">
    <source>
        <dbReference type="Pfam" id="PF01761"/>
    </source>
</evidence>
<evidence type="ECO:0000256" key="5">
    <source>
        <dbReference type="ARBA" id="ARBA00022723"/>
    </source>
</evidence>